<sequence>MRVITVKAPQGKGKDVVELAFTSGAKQVSVHQASKCYPDGKQTVLDVVEIETATPNAKMFVEELMAAPFYDPASFAFSVRHPVSIFAHEPPKKATVPVILPTTDVYEELWQFTSVTVSLVTRVFLSAVLLAYGMVENILPLIIAGLLFLPYHHHMLATALGAVIREWRFLFQGMLALFLSTILIVMAGACVALFTNPPVGYDKYSTPLEGFVLSLIIGIAAGMAATDDAGRRELIGLAATAHISVHPAWVGLQLVFEADNTTRLLDHLLIFGINITTLTLAAAITFAIMRMRGDGIRRFVADETGIK</sequence>
<keyword evidence="1" id="KW-1133">Transmembrane helix</keyword>
<evidence type="ECO:0008006" key="4">
    <source>
        <dbReference type="Google" id="ProtNLM"/>
    </source>
</evidence>
<dbReference type="Pfam" id="PF04087">
    <property type="entry name" value="DUF389"/>
    <property type="match status" value="1"/>
</dbReference>
<protein>
    <recommendedName>
        <fullName evidence="4">DUF389 domain-containing protein</fullName>
    </recommendedName>
</protein>
<feature type="transmembrane region" description="Helical" evidence="1">
    <location>
        <begin position="175"/>
        <end position="195"/>
    </location>
</feature>
<dbReference type="RefSeq" id="WP_187065943.1">
    <property type="nucleotide sequence ID" value="NZ_JACRVF010000001.1"/>
</dbReference>
<comment type="caution">
    <text evidence="2">The sequence shown here is derived from an EMBL/GenBank/DDBJ whole genome shotgun (WGS) entry which is preliminary data.</text>
</comment>
<gene>
    <name evidence="2" type="ORF">H8S84_03890</name>
</gene>
<accession>A0A923SHR5</accession>
<evidence type="ECO:0000256" key="1">
    <source>
        <dbReference type="SAM" id="Phobius"/>
    </source>
</evidence>
<dbReference type="InterPro" id="IPR005240">
    <property type="entry name" value="DUF389"/>
</dbReference>
<proteinExistence type="predicted"/>
<keyword evidence="3" id="KW-1185">Reference proteome</keyword>
<reference evidence="2" key="1">
    <citation type="submission" date="2020-08" db="EMBL/GenBank/DDBJ databases">
        <title>Pontibacter sp. SD6 16S ribosomal RNA gene Genome sequencing and assembly.</title>
        <authorList>
            <person name="Kang M."/>
        </authorList>
    </citation>
    <scope>NUCLEOTIDE SEQUENCE</scope>
    <source>
        <strain evidence="2">SD6</strain>
    </source>
</reference>
<dbReference type="EMBL" id="JACRVF010000001">
    <property type="protein sequence ID" value="MBC5991973.1"/>
    <property type="molecule type" value="Genomic_DNA"/>
</dbReference>
<dbReference type="AlphaFoldDB" id="A0A923SHR5"/>
<evidence type="ECO:0000313" key="2">
    <source>
        <dbReference type="EMBL" id="MBC5991973.1"/>
    </source>
</evidence>
<name>A0A923SHR5_9BACT</name>
<feature type="transmembrane region" description="Helical" evidence="1">
    <location>
        <begin position="207"/>
        <end position="225"/>
    </location>
</feature>
<keyword evidence="1" id="KW-0812">Transmembrane</keyword>
<evidence type="ECO:0000313" key="3">
    <source>
        <dbReference type="Proteomes" id="UP000603640"/>
    </source>
</evidence>
<dbReference type="Proteomes" id="UP000603640">
    <property type="component" value="Unassembled WGS sequence"/>
</dbReference>
<feature type="transmembrane region" description="Helical" evidence="1">
    <location>
        <begin position="138"/>
        <end position="163"/>
    </location>
</feature>
<organism evidence="2 3">
    <name type="scientific">Pontibacter cellulosilyticus</name>
    <dbReference type="NCBI Taxonomy" id="1720253"/>
    <lineage>
        <taxon>Bacteria</taxon>
        <taxon>Pseudomonadati</taxon>
        <taxon>Bacteroidota</taxon>
        <taxon>Cytophagia</taxon>
        <taxon>Cytophagales</taxon>
        <taxon>Hymenobacteraceae</taxon>
        <taxon>Pontibacter</taxon>
    </lineage>
</organism>
<keyword evidence="1" id="KW-0472">Membrane</keyword>
<feature type="transmembrane region" description="Helical" evidence="1">
    <location>
        <begin position="268"/>
        <end position="289"/>
    </location>
</feature>